<dbReference type="OrthoDB" id="10040024at2759"/>
<evidence type="ECO:0000313" key="7">
    <source>
        <dbReference type="Proteomes" id="UP000193986"/>
    </source>
</evidence>
<dbReference type="GO" id="GO:0033617">
    <property type="term" value="P:mitochondrial respiratory chain complex IV assembly"/>
    <property type="evidence" value="ECO:0007669"/>
    <property type="project" value="TreeGrafter"/>
</dbReference>
<comment type="caution">
    <text evidence="6">The sequence shown here is derived from an EMBL/GenBank/DDBJ whole genome shotgun (WGS) entry which is preliminary data.</text>
</comment>
<gene>
    <name evidence="6" type="ORF">BCR39DRAFT_561848</name>
</gene>
<dbReference type="GO" id="GO:0005743">
    <property type="term" value="C:mitochondrial inner membrane"/>
    <property type="evidence" value="ECO:0007669"/>
    <property type="project" value="UniProtKB-SubCell"/>
</dbReference>
<dbReference type="AlphaFoldDB" id="A0A1Y2AM96"/>
<dbReference type="CDD" id="cd06662">
    <property type="entry name" value="SURF1"/>
    <property type="match status" value="1"/>
</dbReference>
<comment type="similarity">
    <text evidence="5">Belongs to the SURF1 family.</text>
</comment>
<dbReference type="InParanoid" id="A0A1Y2AM96"/>
<dbReference type="EMBL" id="MCFC01000076">
    <property type="protein sequence ID" value="ORY23698.1"/>
    <property type="molecule type" value="Genomic_DNA"/>
</dbReference>
<dbReference type="Proteomes" id="UP000193986">
    <property type="component" value="Unassembled WGS sequence"/>
</dbReference>
<proteinExistence type="inferred from homology"/>
<name>A0A1Y2AM96_9TREE</name>
<dbReference type="InterPro" id="IPR045214">
    <property type="entry name" value="Surf1/Surf4"/>
</dbReference>
<reference evidence="6 7" key="1">
    <citation type="submission" date="2016-07" db="EMBL/GenBank/DDBJ databases">
        <title>Pervasive Adenine N6-methylation of Active Genes in Fungi.</title>
        <authorList>
            <consortium name="DOE Joint Genome Institute"/>
            <person name="Mondo S.J."/>
            <person name="Dannebaum R.O."/>
            <person name="Kuo R.C."/>
            <person name="Labutti K."/>
            <person name="Haridas S."/>
            <person name="Kuo A."/>
            <person name="Salamov A."/>
            <person name="Ahrendt S.R."/>
            <person name="Lipzen A."/>
            <person name="Sullivan W."/>
            <person name="Andreopoulos W.B."/>
            <person name="Clum A."/>
            <person name="Lindquist E."/>
            <person name="Daum C."/>
            <person name="Ramamoorthy G.K."/>
            <person name="Gryganskyi A."/>
            <person name="Culley D."/>
            <person name="Magnuson J.K."/>
            <person name="James T.Y."/>
            <person name="O'Malley M.A."/>
            <person name="Stajich J.E."/>
            <person name="Spatafora J.W."/>
            <person name="Visel A."/>
            <person name="Grigoriev I.V."/>
        </authorList>
    </citation>
    <scope>NUCLEOTIDE SEQUENCE [LARGE SCALE GENOMIC DNA]</scope>
    <source>
        <strain evidence="6 7">68-887.2</strain>
    </source>
</reference>
<evidence type="ECO:0000256" key="2">
    <source>
        <dbReference type="ARBA" id="ARBA00022692"/>
    </source>
</evidence>
<dbReference type="PANTHER" id="PTHR23427:SF2">
    <property type="entry name" value="SURFEIT LOCUS PROTEIN 1"/>
    <property type="match status" value="1"/>
</dbReference>
<dbReference type="FunCoup" id="A0A1Y2AM96">
    <property type="interactions" value="322"/>
</dbReference>
<evidence type="ECO:0000256" key="3">
    <source>
        <dbReference type="ARBA" id="ARBA00022989"/>
    </source>
</evidence>
<keyword evidence="5" id="KW-0496">Mitochondrion</keyword>
<evidence type="ECO:0000256" key="1">
    <source>
        <dbReference type="ARBA" id="ARBA00004370"/>
    </source>
</evidence>
<keyword evidence="2 5" id="KW-0812">Transmembrane</keyword>
<organism evidence="6 7">
    <name type="scientific">Naematelia encephala</name>
    <dbReference type="NCBI Taxonomy" id="71784"/>
    <lineage>
        <taxon>Eukaryota</taxon>
        <taxon>Fungi</taxon>
        <taxon>Dikarya</taxon>
        <taxon>Basidiomycota</taxon>
        <taxon>Agaricomycotina</taxon>
        <taxon>Tremellomycetes</taxon>
        <taxon>Tremellales</taxon>
        <taxon>Naemateliaceae</taxon>
        <taxon>Naematelia</taxon>
    </lineage>
</organism>
<accession>A0A1Y2AM96</accession>
<comment type="function">
    <text evidence="5">Probably involved in the biogenesis of the COX complex.</text>
</comment>
<dbReference type="PANTHER" id="PTHR23427">
    <property type="entry name" value="SURFEIT LOCUS PROTEIN"/>
    <property type="match status" value="1"/>
</dbReference>
<evidence type="ECO:0000256" key="5">
    <source>
        <dbReference type="RuleBase" id="RU363076"/>
    </source>
</evidence>
<keyword evidence="7" id="KW-1185">Reference proteome</keyword>
<sequence>MPIVTFFLGVWQVKRLRWKLDLIEEIERNIEREPMLLPPHVNLTALPDFAFRRVLLKGHFEGPPLLFGPIVEQGFPGYALILPFVRSPLPNSTTVPSTILVNRGFITKTRAEGIKAGTEPVPGLKDGEVVIEGMLTKRFTEGKGSWTPENEPEKNEWFWKDAKGMAEFVGGEERGVQPVLVDAIDDGSIPSSYLMQQGIPVGRPPTVEVRNQHATYAMTWFSLSAATAIMLVLLFRRGKGKKVLPTRSLRI</sequence>
<dbReference type="PROSITE" id="PS50895">
    <property type="entry name" value="SURF1"/>
    <property type="match status" value="1"/>
</dbReference>
<dbReference type="Pfam" id="PF02104">
    <property type="entry name" value="SURF1"/>
    <property type="match status" value="1"/>
</dbReference>
<feature type="transmembrane region" description="Helical" evidence="5">
    <location>
        <begin position="214"/>
        <end position="235"/>
    </location>
</feature>
<comment type="subcellular location">
    <subcellularLocation>
        <location evidence="1">Membrane</location>
    </subcellularLocation>
    <subcellularLocation>
        <location evidence="5">Mitochondrion inner membrane</location>
        <topology evidence="5">Multi-pass membrane protein</topology>
    </subcellularLocation>
</comment>
<evidence type="ECO:0000313" key="6">
    <source>
        <dbReference type="EMBL" id="ORY23698.1"/>
    </source>
</evidence>
<keyword evidence="4 5" id="KW-0472">Membrane</keyword>
<dbReference type="STRING" id="71784.A0A1Y2AM96"/>
<protein>
    <recommendedName>
        <fullName evidence="5">SURF1-like protein</fullName>
    </recommendedName>
</protein>
<dbReference type="InterPro" id="IPR002994">
    <property type="entry name" value="Surf1/Shy1"/>
</dbReference>
<keyword evidence="5" id="KW-0999">Mitochondrion inner membrane</keyword>
<evidence type="ECO:0000256" key="4">
    <source>
        <dbReference type="ARBA" id="ARBA00023136"/>
    </source>
</evidence>
<comment type="caution">
    <text evidence="5">Lacks conserved residue(s) required for the propagation of feature annotation.</text>
</comment>
<keyword evidence="3 5" id="KW-1133">Transmembrane helix</keyword>